<organism evidence="1">
    <name type="scientific">Arundo donax</name>
    <name type="common">Giant reed</name>
    <name type="synonym">Donax arundinaceus</name>
    <dbReference type="NCBI Taxonomy" id="35708"/>
    <lineage>
        <taxon>Eukaryota</taxon>
        <taxon>Viridiplantae</taxon>
        <taxon>Streptophyta</taxon>
        <taxon>Embryophyta</taxon>
        <taxon>Tracheophyta</taxon>
        <taxon>Spermatophyta</taxon>
        <taxon>Magnoliopsida</taxon>
        <taxon>Liliopsida</taxon>
        <taxon>Poales</taxon>
        <taxon>Poaceae</taxon>
        <taxon>PACMAD clade</taxon>
        <taxon>Arundinoideae</taxon>
        <taxon>Arundineae</taxon>
        <taxon>Arundo</taxon>
    </lineage>
</organism>
<proteinExistence type="predicted"/>
<dbReference type="EMBL" id="GBRH01269521">
    <property type="protein sequence ID" value="JAD28374.1"/>
    <property type="molecule type" value="Transcribed_RNA"/>
</dbReference>
<protein>
    <submittedName>
        <fullName evidence="1">Uncharacterized protein</fullName>
    </submittedName>
</protein>
<dbReference type="AlphaFoldDB" id="A0A0A8YNN4"/>
<name>A0A0A8YNN4_ARUDO</name>
<reference evidence="1" key="2">
    <citation type="journal article" date="2015" name="Data Brief">
        <title>Shoot transcriptome of the giant reed, Arundo donax.</title>
        <authorList>
            <person name="Barrero R.A."/>
            <person name="Guerrero F.D."/>
            <person name="Moolhuijzen P."/>
            <person name="Goolsby J.A."/>
            <person name="Tidwell J."/>
            <person name="Bellgard S.E."/>
            <person name="Bellgard M.I."/>
        </authorList>
    </citation>
    <scope>NUCLEOTIDE SEQUENCE</scope>
    <source>
        <tissue evidence="1">Shoot tissue taken approximately 20 cm above the soil surface</tissue>
    </source>
</reference>
<sequence length="51" mass="5479">MATFSFFLSLPPSTPDLLGAEVVTPCSSGPFNCCFNCFFLSFFFVPISTGS</sequence>
<reference evidence="1" key="1">
    <citation type="submission" date="2014-09" db="EMBL/GenBank/DDBJ databases">
        <authorList>
            <person name="Magalhaes I.L.F."/>
            <person name="Oliveira U."/>
            <person name="Santos F.R."/>
            <person name="Vidigal T.H.D.A."/>
            <person name="Brescovit A.D."/>
            <person name="Santos A.J."/>
        </authorList>
    </citation>
    <scope>NUCLEOTIDE SEQUENCE</scope>
    <source>
        <tissue evidence="1">Shoot tissue taken approximately 20 cm above the soil surface</tissue>
    </source>
</reference>
<accession>A0A0A8YNN4</accession>
<evidence type="ECO:0000313" key="1">
    <source>
        <dbReference type="EMBL" id="JAD28374.1"/>
    </source>
</evidence>